<gene>
    <name evidence="1" type="ORF">Taro_002164</name>
</gene>
<dbReference type="Proteomes" id="UP000652761">
    <property type="component" value="Unassembled WGS sequence"/>
</dbReference>
<organism evidence="1 2">
    <name type="scientific">Colocasia esculenta</name>
    <name type="common">Wild taro</name>
    <name type="synonym">Arum esculentum</name>
    <dbReference type="NCBI Taxonomy" id="4460"/>
    <lineage>
        <taxon>Eukaryota</taxon>
        <taxon>Viridiplantae</taxon>
        <taxon>Streptophyta</taxon>
        <taxon>Embryophyta</taxon>
        <taxon>Tracheophyta</taxon>
        <taxon>Spermatophyta</taxon>
        <taxon>Magnoliopsida</taxon>
        <taxon>Liliopsida</taxon>
        <taxon>Araceae</taxon>
        <taxon>Aroideae</taxon>
        <taxon>Colocasieae</taxon>
        <taxon>Colocasia</taxon>
    </lineage>
</organism>
<dbReference type="AlphaFoldDB" id="A0A843TJZ4"/>
<accession>A0A843TJZ4</accession>
<sequence length="60" mass="6785">MDQTRGRAFECAHVARVERLCGDGTPNRRPWLSPTLWVRGQLACVVELRYSVLALHGCCE</sequence>
<proteinExistence type="predicted"/>
<keyword evidence="2" id="KW-1185">Reference proteome</keyword>
<dbReference type="EMBL" id="NMUH01000049">
    <property type="protein sequence ID" value="MQL69864.1"/>
    <property type="molecule type" value="Genomic_DNA"/>
</dbReference>
<name>A0A843TJZ4_COLES</name>
<evidence type="ECO:0000313" key="2">
    <source>
        <dbReference type="Proteomes" id="UP000652761"/>
    </source>
</evidence>
<evidence type="ECO:0000313" key="1">
    <source>
        <dbReference type="EMBL" id="MQL69864.1"/>
    </source>
</evidence>
<reference evidence="1" key="1">
    <citation type="submission" date="2017-07" db="EMBL/GenBank/DDBJ databases">
        <title>Taro Niue Genome Assembly and Annotation.</title>
        <authorList>
            <person name="Atibalentja N."/>
            <person name="Keating K."/>
            <person name="Fields C.J."/>
        </authorList>
    </citation>
    <scope>NUCLEOTIDE SEQUENCE</scope>
    <source>
        <strain evidence="1">Niue_2</strain>
        <tissue evidence="1">Leaf</tissue>
    </source>
</reference>
<protein>
    <submittedName>
        <fullName evidence="1">Uncharacterized protein</fullName>
    </submittedName>
</protein>
<comment type="caution">
    <text evidence="1">The sequence shown here is derived from an EMBL/GenBank/DDBJ whole genome shotgun (WGS) entry which is preliminary data.</text>
</comment>